<dbReference type="Proteomes" id="UP000075809">
    <property type="component" value="Unassembled WGS sequence"/>
</dbReference>
<dbReference type="InterPro" id="IPR015424">
    <property type="entry name" value="PyrdxlP-dep_Trfase"/>
</dbReference>
<dbReference type="InterPro" id="IPR028886">
    <property type="entry name" value="MoCo_sulfurase"/>
</dbReference>
<evidence type="ECO:0000313" key="7">
    <source>
        <dbReference type="EMBL" id="KYQ46308.1"/>
    </source>
</evidence>
<keyword evidence="3 4" id="KW-0501">Molybdenum cofactor biosynthesis</keyword>
<comment type="cofactor">
    <cofactor evidence="4">
        <name>pyridoxal 5'-phosphate</name>
        <dbReference type="ChEBI" id="CHEBI:597326"/>
    </cofactor>
</comment>
<dbReference type="PANTHER" id="PTHR14237">
    <property type="entry name" value="MOLYBDOPTERIN COFACTOR SULFURASE MOSC"/>
    <property type="match status" value="1"/>
</dbReference>
<dbReference type="Pfam" id="PF03476">
    <property type="entry name" value="MOSC_N"/>
    <property type="match status" value="1"/>
</dbReference>
<dbReference type="GO" id="GO:0016829">
    <property type="term" value="F:lyase activity"/>
    <property type="evidence" value="ECO:0007669"/>
    <property type="project" value="UniProtKB-UniRule"/>
</dbReference>
<evidence type="ECO:0000256" key="1">
    <source>
        <dbReference type="ARBA" id="ARBA00022679"/>
    </source>
</evidence>
<dbReference type="InterPro" id="IPR005303">
    <property type="entry name" value="MOCOS_middle"/>
</dbReference>
<feature type="domain" description="MOSC" evidence="6">
    <location>
        <begin position="602"/>
        <end position="745"/>
    </location>
</feature>
<dbReference type="GO" id="GO:0030151">
    <property type="term" value="F:molybdenum ion binding"/>
    <property type="evidence" value="ECO:0007669"/>
    <property type="project" value="UniProtKB-UniRule"/>
</dbReference>
<dbReference type="GO" id="GO:0030170">
    <property type="term" value="F:pyridoxal phosphate binding"/>
    <property type="evidence" value="ECO:0007669"/>
    <property type="project" value="UniProtKB-UniRule"/>
</dbReference>
<dbReference type="Pfam" id="PF03473">
    <property type="entry name" value="MOSC"/>
    <property type="match status" value="1"/>
</dbReference>
<accession>A0A151WEK6</accession>
<dbReference type="AlphaFoldDB" id="A0A151WEK6"/>
<name>A0A151WEK6_9HYME</name>
<comment type="function">
    <text evidence="4">Sulfurates the molybdenum cofactor. Sulfation of molybdenum is essential for xanthine dehydrogenase (XDH) and aldehyde oxidase (ADO) enzymes in which molybdenum cofactor is liganded by 1 oxygen and 1 sulfur atom in active form.</text>
</comment>
<evidence type="ECO:0000259" key="6">
    <source>
        <dbReference type="PROSITE" id="PS51340"/>
    </source>
</evidence>
<organism evidence="7 8">
    <name type="scientific">Mycetomoellerius zeteki</name>
    <dbReference type="NCBI Taxonomy" id="64791"/>
    <lineage>
        <taxon>Eukaryota</taxon>
        <taxon>Metazoa</taxon>
        <taxon>Ecdysozoa</taxon>
        <taxon>Arthropoda</taxon>
        <taxon>Hexapoda</taxon>
        <taxon>Insecta</taxon>
        <taxon>Pterygota</taxon>
        <taxon>Neoptera</taxon>
        <taxon>Endopterygota</taxon>
        <taxon>Hymenoptera</taxon>
        <taxon>Apocrita</taxon>
        <taxon>Aculeata</taxon>
        <taxon>Formicoidea</taxon>
        <taxon>Formicidae</taxon>
        <taxon>Myrmicinae</taxon>
        <taxon>Mycetomoellerius</taxon>
    </lineage>
</organism>
<dbReference type="InterPro" id="IPR000192">
    <property type="entry name" value="Aminotrans_V_dom"/>
</dbReference>
<gene>
    <name evidence="4" type="primary">mal</name>
    <name evidence="7" type="ORF">ALC60_14730</name>
</gene>
<proteinExistence type="inferred from homology"/>
<dbReference type="InterPro" id="IPR015422">
    <property type="entry name" value="PyrdxlP-dep_Trfase_small"/>
</dbReference>
<evidence type="ECO:0000313" key="8">
    <source>
        <dbReference type="Proteomes" id="UP000075809"/>
    </source>
</evidence>
<evidence type="ECO:0000256" key="3">
    <source>
        <dbReference type="ARBA" id="ARBA00023150"/>
    </source>
</evidence>
<reference evidence="7 8" key="1">
    <citation type="submission" date="2015-09" db="EMBL/GenBank/DDBJ databases">
        <title>Trachymyrmex zeteki WGS genome.</title>
        <authorList>
            <person name="Nygaard S."/>
            <person name="Hu H."/>
            <person name="Boomsma J."/>
            <person name="Zhang G."/>
        </authorList>
    </citation>
    <scope>NUCLEOTIDE SEQUENCE [LARGE SCALE GENOMIC DNA]</scope>
    <source>
        <strain evidence="7">Tzet28-1</strain>
        <tissue evidence="7">Whole body</tissue>
    </source>
</reference>
<dbReference type="Pfam" id="PF00266">
    <property type="entry name" value="Aminotran_5"/>
    <property type="match status" value="1"/>
</dbReference>
<keyword evidence="1 4" id="KW-0808">Transferase</keyword>
<feature type="modified residue" description="N6-(pyridoxal phosphate)lysine" evidence="4">
    <location>
        <position position="239"/>
    </location>
</feature>
<dbReference type="PANTHER" id="PTHR14237:SF80">
    <property type="entry name" value="MOLYBDENUM COFACTOR SULFURASE"/>
    <property type="match status" value="1"/>
</dbReference>
<dbReference type="SUPFAM" id="SSF53383">
    <property type="entry name" value="PLP-dependent transferases"/>
    <property type="match status" value="1"/>
</dbReference>
<dbReference type="HAMAP" id="MF_03050">
    <property type="entry name" value="MOCOS"/>
    <property type="match status" value="1"/>
</dbReference>
<keyword evidence="5" id="KW-0732">Signal</keyword>
<keyword evidence="2 4" id="KW-0663">Pyridoxal phosphate</keyword>
<dbReference type="EMBL" id="KQ983238">
    <property type="protein sequence ID" value="KYQ46308.1"/>
    <property type="molecule type" value="Genomic_DNA"/>
</dbReference>
<evidence type="ECO:0000256" key="4">
    <source>
        <dbReference type="HAMAP-Rule" id="MF_03050"/>
    </source>
</evidence>
<evidence type="ECO:0000256" key="2">
    <source>
        <dbReference type="ARBA" id="ARBA00022898"/>
    </source>
</evidence>
<protein>
    <recommendedName>
        <fullName evidence="4">Molybdenum cofactor sulfurase</fullName>
        <shortName evidence="4">MCS</shortName>
        <shortName evidence="4">MOS</shortName>
        <shortName evidence="4">MoCo sulfurase</shortName>
        <ecNumber evidence="4">2.8.1.9</ecNumber>
    </recommendedName>
    <alternativeName>
        <fullName evidence="4">Molybdenum cofactor sulfurtransferase</fullName>
    </alternativeName>
    <alternativeName>
        <fullName evidence="4">Protein maroon-like</fullName>
        <shortName evidence="4">Ma-l</shortName>
    </alternativeName>
</protein>
<dbReference type="GO" id="GO:0006777">
    <property type="term" value="P:Mo-molybdopterin cofactor biosynthetic process"/>
    <property type="evidence" value="ECO:0007669"/>
    <property type="project" value="UniProtKB-UniRule"/>
</dbReference>
<dbReference type="GO" id="GO:0008265">
    <property type="term" value="F:molybdenum cofactor sulfurtransferase activity"/>
    <property type="evidence" value="ECO:0007669"/>
    <property type="project" value="UniProtKB-UniRule"/>
</dbReference>
<dbReference type="SUPFAM" id="SSF141673">
    <property type="entry name" value="MOSC N-terminal domain-like"/>
    <property type="match status" value="1"/>
</dbReference>
<evidence type="ECO:0000256" key="5">
    <source>
        <dbReference type="SAM" id="SignalP"/>
    </source>
</evidence>
<dbReference type="STRING" id="64791.A0A151WEK6"/>
<feature type="chain" id="PRO_5007591140" description="Molybdenum cofactor sulfurase" evidence="5">
    <location>
        <begin position="20"/>
        <end position="745"/>
    </location>
</feature>
<dbReference type="Gene3D" id="3.40.640.10">
    <property type="entry name" value="Type I PLP-dependent aspartate aminotransferase-like (Major domain)"/>
    <property type="match status" value="1"/>
</dbReference>
<comment type="similarity">
    <text evidence="4">Belongs to the class-V pyridoxal-phosphate-dependent aminotransferase family. MOCOS subfamily.</text>
</comment>
<comment type="catalytic activity">
    <reaction evidence="4">
        <text>Mo-molybdopterin + L-cysteine + AH2 = thio-Mo-molybdopterin + L-alanine + A + H2O</text>
        <dbReference type="Rhea" id="RHEA:42636"/>
        <dbReference type="ChEBI" id="CHEBI:13193"/>
        <dbReference type="ChEBI" id="CHEBI:15377"/>
        <dbReference type="ChEBI" id="CHEBI:17499"/>
        <dbReference type="ChEBI" id="CHEBI:35235"/>
        <dbReference type="ChEBI" id="CHEBI:57972"/>
        <dbReference type="ChEBI" id="CHEBI:71302"/>
        <dbReference type="ChEBI" id="CHEBI:82685"/>
        <dbReference type="EC" id="2.8.1.9"/>
    </reaction>
</comment>
<dbReference type="Gene3D" id="3.90.1150.10">
    <property type="entry name" value="Aspartate Aminotransferase, domain 1"/>
    <property type="match status" value="1"/>
</dbReference>
<sequence>MNVILKNAVISIFFFLGECYVDHAGATLYSETQVKNVGANLRDSLYGNPHSIGNSPTHDIIDRMRYRILSHFNTNSDQYTVIFTSGATASLKIVAEGFHFTTENNKTATSSHSGSFVYVQDNHMSILGMRDVIAAKDADVIYLDHDQAFEILNQPLTLRNPNEKQSSNSLFVFSAQCNFSGLKYPLEWISNAHAGALSVFARKLSTRWYVLLDAASFSATNKLDLSIYKPDFVCLSFYKMFGYPTGIGALLVKNKSSDVLDKMYYGGGTVDIALSSERFHRKRQILYERFEDGTVPFLSIVSLQYGFEILSKLTMDQISKHVFSLAKTLHHSLLTLHHCNDKPVVKLYSDSDYEDRRSQGGIVTFNVMRSNGEYVGYMEVLNMAALFKIHLRTGCFCNPGACQRHLSFSTKEILKYYEAGYTCGGETDLINGKPIGAVRISFGYMSTIKDVQTVLLMITKFIDEPNSINSSKINTQINKCTLQRLFIYPIKSCGAYEITDSWNLNSKGLEYDREWMIMTSSGTCLTQKHYTNLYLLKPVILKNQNIMRLTYPGRPTIDISLENVYEKSMEYQSNVYESKVQSIDCGSKVSEWLSLALGKPNLRLIRRSCERQKNGLDKTELSNQALYLAVNEASVSWFIDKISDLNFQKDIVHRFRANIIMEGCEAFDEMQWEHVRIGNNNFKVNGSCTRCQMIGDQTTGEKIIEPLRILGEKLHGKLRFGICLTRLEKTQSTHTLKIGDHIYCS</sequence>
<dbReference type="InterPro" id="IPR005302">
    <property type="entry name" value="MoCF_Sase_C"/>
</dbReference>
<feature type="active site" evidence="4">
    <location>
        <position position="397"/>
    </location>
</feature>
<dbReference type="InterPro" id="IPR015421">
    <property type="entry name" value="PyrdxlP-dep_Trfase_major"/>
</dbReference>
<keyword evidence="8" id="KW-1185">Reference proteome</keyword>
<feature type="signal peptide" evidence="5">
    <location>
        <begin position="1"/>
        <end position="19"/>
    </location>
</feature>
<dbReference type="PROSITE" id="PS51340">
    <property type="entry name" value="MOSC"/>
    <property type="match status" value="1"/>
</dbReference>
<dbReference type="EC" id="2.8.1.9" evidence="4"/>